<dbReference type="AlphaFoldDB" id="A0A091HJ27"/>
<dbReference type="Pfam" id="PF15485">
    <property type="entry name" value="DUF4643"/>
    <property type="match status" value="1"/>
</dbReference>
<organism evidence="2 3">
    <name type="scientific">Buceros rhinoceros silvestris</name>
    <dbReference type="NCBI Taxonomy" id="175836"/>
    <lineage>
        <taxon>Eukaryota</taxon>
        <taxon>Metazoa</taxon>
        <taxon>Chordata</taxon>
        <taxon>Craniata</taxon>
        <taxon>Vertebrata</taxon>
        <taxon>Euteleostomi</taxon>
        <taxon>Archelosauria</taxon>
        <taxon>Archosauria</taxon>
        <taxon>Dinosauria</taxon>
        <taxon>Saurischia</taxon>
        <taxon>Theropoda</taxon>
        <taxon>Coelurosauria</taxon>
        <taxon>Aves</taxon>
        <taxon>Neognathae</taxon>
        <taxon>Neoaves</taxon>
        <taxon>Telluraves</taxon>
        <taxon>Coraciimorphae</taxon>
        <taxon>Bucerotiformes</taxon>
        <taxon>Bucerotidae</taxon>
        <taxon>Buceros</taxon>
    </lineage>
</organism>
<name>A0A091HJ27_BUCRH</name>
<dbReference type="Proteomes" id="UP000054064">
    <property type="component" value="Unassembled WGS sequence"/>
</dbReference>
<accession>A0A091HJ27</accession>
<dbReference type="PANTHER" id="PTHR38004:SF1">
    <property type="entry name" value="PROLINE-RICH PROTEIN 33"/>
    <property type="match status" value="1"/>
</dbReference>
<proteinExistence type="predicted"/>
<reference evidence="2 3" key="1">
    <citation type="submission" date="2014-04" db="EMBL/GenBank/DDBJ databases">
        <title>Genome evolution of avian class.</title>
        <authorList>
            <person name="Zhang G."/>
            <person name="Li C."/>
        </authorList>
    </citation>
    <scope>NUCLEOTIDE SEQUENCE [LARGE SCALE GENOMIC DNA]</scope>
    <source>
        <strain evidence="2">BGI_N320</strain>
    </source>
</reference>
<dbReference type="InterPro" id="IPR028004">
    <property type="entry name" value="DUF4643"/>
</dbReference>
<evidence type="ECO:0000313" key="2">
    <source>
        <dbReference type="EMBL" id="KFO94725.1"/>
    </source>
</evidence>
<dbReference type="EMBL" id="KL536916">
    <property type="protein sequence ID" value="KFO94725.1"/>
    <property type="molecule type" value="Genomic_DNA"/>
</dbReference>
<feature type="compositionally biased region" description="Polar residues" evidence="1">
    <location>
        <begin position="62"/>
        <end position="77"/>
    </location>
</feature>
<keyword evidence="3" id="KW-1185">Reference proteome</keyword>
<feature type="non-terminal residue" evidence="2">
    <location>
        <position position="302"/>
    </location>
</feature>
<feature type="compositionally biased region" description="Basic and acidic residues" evidence="1">
    <location>
        <begin position="176"/>
        <end position="191"/>
    </location>
</feature>
<gene>
    <name evidence="2" type="ORF">N320_02391</name>
</gene>
<feature type="compositionally biased region" description="Polar residues" evidence="1">
    <location>
        <begin position="96"/>
        <end position="132"/>
    </location>
</feature>
<sequence length="302" mass="33088">LLDDSKSTAPSLEPPFPSAAEAEPPNQDPRPAPTEEFIEAPSPNSSPTDDHTEKPMTHGSDTEISGSESTPELSKQDGNILKPSAPSTPWREPHSITATPAQADSTGAASTDTKTEDISQPQLTPSLPNASPSLKAEPAASSVEAARPPGDNASGWHRLRKHLMVQPEAPNFPEPQLEKLGQEEGSKEKESSQATASQDHRQFKSKATKMWDAILYQMTVSKEKKQQQQAEEKSQKEANFFLPCRLPILLHKPRFDARKLKELAAKPMTKITTVFEASRFRPEAAEKHTKSFNRIASGWSVN</sequence>
<feature type="region of interest" description="Disordered" evidence="1">
    <location>
        <begin position="1"/>
        <end position="205"/>
    </location>
</feature>
<evidence type="ECO:0000256" key="1">
    <source>
        <dbReference type="SAM" id="MobiDB-lite"/>
    </source>
</evidence>
<evidence type="ECO:0000313" key="3">
    <source>
        <dbReference type="Proteomes" id="UP000054064"/>
    </source>
</evidence>
<dbReference type="PANTHER" id="PTHR38004">
    <property type="entry name" value="PROLINE-RICH PROTEIN 33"/>
    <property type="match status" value="1"/>
</dbReference>
<protein>
    <submittedName>
        <fullName evidence="2">Uncharacterized protein C11orf89</fullName>
    </submittedName>
</protein>
<feature type="non-terminal residue" evidence="2">
    <location>
        <position position="1"/>
    </location>
</feature>